<evidence type="ECO:0000256" key="1">
    <source>
        <dbReference type="SAM" id="Phobius"/>
    </source>
</evidence>
<evidence type="ECO:0000259" key="2">
    <source>
        <dbReference type="Pfam" id="PF20703"/>
    </source>
</evidence>
<dbReference type="OrthoDB" id="1090410at2"/>
<name>A0A494VLU8_9SPHI</name>
<keyword evidence="4" id="KW-1185">Reference proteome</keyword>
<dbReference type="AlphaFoldDB" id="A0A494VLU8"/>
<sequence length="572" mass="66326">MNAMSKNRYPGGRSFMEEDFPLFFGRQNDVQAFLELLSVRQMVVLMGKSGSGKSSLINAGIVPQLLDDDCNYYFIIRFNNFVSKSPPLHTHQEETGVRNADTADKNQLSPVSVVIKRLSILDQTELDTELSDLIPDKTSFWYWIKQHQAAARKKGKPKLFLFFEQFEELFTYPKDQVQGFTEELYQLLYSSVPNDFRDIIYEAEHENRISEELEDLLLDKPNIRVVFSVRSDRLSQMNVMRDLHPTIFQNCYPLEELKIADAELAITQPARLSMPAFKGAPFRFEKDAINHIIKSICHETEDRIDAASLQIVCRFVEEHIVGDKADFTVKVDDLGDMTDIFKKYYENILNRFEGDERQGIQKFIEDDMIDDDRRNAFPVGFITKRLKIKEEALDLLEQSSLLRKERDASGRLMYEIGHDRIMLGVVKVAEQRKRLKSEENQQKTEQINRKLKEKLFGYRLFTASMVLLIVCLVAVFFLWRKLAVTEADLKTQQILASYKLEQVNKENALKAAWSYINLGIGYERASGSEATQKALKMYQNAIDTLKRYPDDPVYKIAISKRDFLEKKDKPSQ</sequence>
<proteinExistence type="predicted"/>
<feature type="domain" description="Novel STAND NTPase 1" evidence="2">
    <location>
        <begin position="9"/>
        <end position="273"/>
    </location>
</feature>
<accession>A0A494VLU8</accession>
<keyword evidence="3" id="KW-0067">ATP-binding</keyword>
<dbReference type="InterPro" id="IPR027417">
    <property type="entry name" value="P-loop_NTPase"/>
</dbReference>
<dbReference type="InterPro" id="IPR049052">
    <property type="entry name" value="nSTAND1"/>
</dbReference>
<reference evidence="3 4" key="1">
    <citation type="submission" date="2018-10" db="EMBL/GenBank/DDBJ databases">
        <title>Genome sequencing of Mucilaginibacter sp. HYN0043.</title>
        <authorList>
            <person name="Kim M."/>
            <person name="Yi H."/>
        </authorList>
    </citation>
    <scope>NUCLEOTIDE SEQUENCE [LARGE SCALE GENOMIC DNA]</scope>
    <source>
        <strain evidence="3 4">HYN0043</strain>
    </source>
</reference>
<organism evidence="3 4">
    <name type="scientific">Mucilaginibacter celer</name>
    <dbReference type="NCBI Taxonomy" id="2305508"/>
    <lineage>
        <taxon>Bacteria</taxon>
        <taxon>Pseudomonadati</taxon>
        <taxon>Bacteroidota</taxon>
        <taxon>Sphingobacteriia</taxon>
        <taxon>Sphingobacteriales</taxon>
        <taxon>Sphingobacteriaceae</taxon>
        <taxon>Mucilaginibacter</taxon>
    </lineage>
</organism>
<dbReference type="SUPFAM" id="SSF52540">
    <property type="entry name" value="P-loop containing nucleoside triphosphate hydrolases"/>
    <property type="match status" value="1"/>
</dbReference>
<keyword evidence="3" id="KW-0547">Nucleotide-binding</keyword>
<evidence type="ECO:0000313" key="3">
    <source>
        <dbReference type="EMBL" id="AYL93850.1"/>
    </source>
</evidence>
<dbReference type="Proteomes" id="UP000270046">
    <property type="component" value="Chromosome"/>
</dbReference>
<protein>
    <submittedName>
        <fullName evidence="3">ATP-binding protein</fullName>
    </submittedName>
</protein>
<gene>
    <name evidence="3" type="ORF">HYN43_000415</name>
</gene>
<dbReference type="KEGG" id="muh:HYN43_000415"/>
<evidence type="ECO:0000313" key="4">
    <source>
        <dbReference type="Proteomes" id="UP000270046"/>
    </source>
</evidence>
<dbReference type="EMBL" id="CP032869">
    <property type="protein sequence ID" value="AYL93850.1"/>
    <property type="molecule type" value="Genomic_DNA"/>
</dbReference>
<keyword evidence="1" id="KW-0472">Membrane</keyword>
<dbReference type="Pfam" id="PF20703">
    <property type="entry name" value="nSTAND1"/>
    <property type="match status" value="1"/>
</dbReference>
<keyword evidence="1" id="KW-1133">Transmembrane helix</keyword>
<dbReference type="Gene3D" id="3.40.50.300">
    <property type="entry name" value="P-loop containing nucleotide triphosphate hydrolases"/>
    <property type="match status" value="1"/>
</dbReference>
<keyword evidence="1" id="KW-0812">Transmembrane</keyword>
<dbReference type="GO" id="GO:0005524">
    <property type="term" value="F:ATP binding"/>
    <property type="evidence" value="ECO:0007669"/>
    <property type="project" value="UniProtKB-KW"/>
</dbReference>
<feature type="transmembrane region" description="Helical" evidence="1">
    <location>
        <begin position="456"/>
        <end position="479"/>
    </location>
</feature>